<evidence type="ECO:0000256" key="1">
    <source>
        <dbReference type="ARBA" id="ARBA00004414"/>
    </source>
</evidence>
<accession>A0A834HS56</accession>
<keyword evidence="7" id="KW-0472">Membrane</keyword>
<evidence type="ECO:0000256" key="8">
    <source>
        <dbReference type="SAM" id="MobiDB-lite"/>
    </source>
</evidence>
<evidence type="ECO:0000313" key="11">
    <source>
        <dbReference type="Proteomes" id="UP000625711"/>
    </source>
</evidence>
<protein>
    <recommendedName>
        <fullName evidence="9">LITAF domain-containing protein</fullName>
    </recommendedName>
</protein>
<keyword evidence="5" id="KW-0479">Metal-binding</keyword>
<dbReference type="GO" id="GO:0031902">
    <property type="term" value="C:late endosome membrane"/>
    <property type="evidence" value="ECO:0007669"/>
    <property type="project" value="UniProtKB-SubCell"/>
</dbReference>
<evidence type="ECO:0000256" key="3">
    <source>
        <dbReference type="ARBA" id="ARBA00004630"/>
    </source>
</evidence>
<feature type="region of interest" description="Disordered" evidence="8">
    <location>
        <begin position="1"/>
        <end position="40"/>
    </location>
</feature>
<evidence type="ECO:0000313" key="10">
    <source>
        <dbReference type="EMBL" id="KAF7267722.1"/>
    </source>
</evidence>
<feature type="domain" description="LITAF" evidence="9">
    <location>
        <begin position="50"/>
        <end position="133"/>
    </location>
</feature>
<keyword evidence="6" id="KW-0862">Zinc</keyword>
<dbReference type="Proteomes" id="UP000625711">
    <property type="component" value="Unassembled WGS sequence"/>
</dbReference>
<name>A0A834HS56_RHYFE</name>
<evidence type="ECO:0000259" key="9">
    <source>
        <dbReference type="PROSITE" id="PS51837"/>
    </source>
</evidence>
<evidence type="ECO:0000256" key="4">
    <source>
        <dbReference type="ARBA" id="ARBA00005975"/>
    </source>
</evidence>
<comment type="similarity">
    <text evidence="4">Belongs to the CDIP1/LITAF family.</text>
</comment>
<gene>
    <name evidence="10" type="ORF">GWI33_019080</name>
</gene>
<comment type="caution">
    <text evidence="10">The sequence shown here is derived from an EMBL/GenBank/DDBJ whole genome shotgun (WGS) entry which is preliminary data.</text>
</comment>
<evidence type="ECO:0000256" key="6">
    <source>
        <dbReference type="ARBA" id="ARBA00022833"/>
    </source>
</evidence>
<dbReference type="SMART" id="SM00714">
    <property type="entry name" value="LITAF"/>
    <property type="match status" value="1"/>
</dbReference>
<organism evidence="10 11">
    <name type="scientific">Rhynchophorus ferrugineus</name>
    <name type="common">Red palm weevil</name>
    <name type="synonym">Curculio ferrugineus</name>
    <dbReference type="NCBI Taxonomy" id="354439"/>
    <lineage>
        <taxon>Eukaryota</taxon>
        <taxon>Metazoa</taxon>
        <taxon>Ecdysozoa</taxon>
        <taxon>Arthropoda</taxon>
        <taxon>Hexapoda</taxon>
        <taxon>Insecta</taxon>
        <taxon>Pterygota</taxon>
        <taxon>Neoptera</taxon>
        <taxon>Endopterygota</taxon>
        <taxon>Coleoptera</taxon>
        <taxon>Polyphaga</taxon>
        <taxon>Cucujiformia</taxon>
        <taxon>Curculionidae</taxon>
        <taxon>Dryophthorinae</taxon>
        <taxon>Rhynchophorus</taxon>
    </lineage>
</organism>
<evidence type="ECO:0000256" key="7">
    <source>
        <dbReference type="ARBA" id="ARBA00023136"/>
    </source>
</evidence>
<comment type="subcellular location">
    <subcellularLocation>
        <location evidence="2">Endosome membrane</location>
        <topology evidence="2">Peripheral membrane protein</topology>
    </subcellularLocation>
    <subcellularLocation>
        <location evidence="1">Late endosome membrane</location>
    </subcellularLocation>
    <subcellularLocation>
        <location evidence="3">Lysosome membrane</location>
        <topology evidence="3">Peripheral membrane protein</topology>
        <orientation evidence="3">Cytoplasmic side</orientation>
    </subcellularLocation>
</comment>
<dbReference type="PANTHER" id="PTHR23292">
    <property type="entry name" value="LIPOPOLYSACCHARIDE-INDUCED TUMOR NECROSIS FACTOR-ALPHA FACTOR"/>
    <property type="match status" value="1"/>
</dbReference>
<dbReference type="InterPro" id="IPR037519">
    <property type="entry name" value="LITAF_fam"/>
</dbReference>
<dbReference type="OrthoDB" id="5599753at2759"/>
<reference evidence="10" key="1">
    <citation type="submission" date="2020-08" db="EMBL/GenBank/DDBJ databases">
        <title>Genome sequencing and assembly of the red palm weevil Rhynchophorus ferrugineus.</title>
        <authorList>
            <person name="Dias G.B."/>
            <person name="Bergman C.M."/>
            <person name="Manee M."/>
        </authorList>
    </citation>
    <scope>NUCLEOTIDE SEQUENCE</scope>
    <source>
        <strain evidence="10">AA-2017</strain>
        <tissue evidence="10">Whole larva</tissue>
    </source>
</reference>
<keyword evidence="11" id="KW-1185">Reference proteome</keyword>
<dbReference type="GO" id="GO:0005765">
    <property type="term" value="C:lysosomal membrane"/>
    <property type="evidence" value="ECO:0007669"/>
    <property type="project" value="UniProtKB-SubCell"/>
</dbReference>
<dbReference type="PANTHER" id="PTHR23292:SF14">
    <property type="entry name" value="FI16615P1-RELATED"/>
    <property type="match status" value="1"/>
</dbReference>
<dbReference type="PROSITE" id="PS51837">
    <property type="entry name" value="LITAF"/>
    <property type="match status" value="1"/>
</dbReference>
<evidence type="ECO:0000256" key="5">
    <source>
        <dbReference type="ARBA" id="ARBA00022723"/>
    </source>
</evidence>
<sequence>MEKELPPPYAPQPVMYPPGAYPPPPQPGYPPPPQAGYPPIGMPTPSVGHTVIVTTTSPAAYGPEPIGVTCPYCHAAITTTVETEPNTKTHLSALLLFVCGCWLCCCIPYCMDSCQSKKHFCPNCKAYLAEYSP</sequence>
<evidence type="ECO:0000256" key="2">
    <source>
        <dbReference type="ARBA" id="ARBA00004481"/>
    </source>
</evidence>
<dbReference type="GO" id="GO:0008270">
    <property type="term" value="F:zinc ion binding"/>
    <property type="evidence" value="ECO:0007669"/>
    <property type="project" value="TreeGrafter"/>
</dbReference>
<proteinExistence type="inferred from homology"/>
<dbReference type="InterPro" id="IPR006629">
    <property type="entry name" value="LITAF"/>
</dbReference>
<dbReference type="AlphaFoldDB" id="A0A834HS56"/>
<dbReference type="EMBL" id="JAACXV010014396">
    <property type="protein sequence ID" value="KAF7267722.1"/>
    <property type="molecule type" value="Genomic_DNA"/>
</dbReference>
<dbReference type="Pfam" id="PF10601">
    <property type="entry name" value="zf-LITAF-like"/>
    <property type="match status" value="1"/>
</dbReference>